<evidence type="ECO:0000256" key="3">
    <source>
        <dbReference type="ARBA" id="ARBA00022553"/>
    </source>
</evidence>
<dbReference type="NCBIfam" id="TIGR00229">
    <property type="entry name" value="sensory_box"/>
    <property type="match status" value="1"/>
</dbReference>
<protein>
    <recommendedName>
        <fullName evidence="2">histidine kinase</fullName>
        <ecNumber evidence="2">2.7.13.3</ecNumber>
    </recommendedName>
</protein>
<dbReference type="Gene3D" id="1.10.287.130">
    <property type="match status" value="1"/>
</dbReference>
<evidence type="ECO:0000256" key="4">
    <source>
        <dbReference type="ARBA" id="ARBA00022679"/>
    </source>
</evidence>
<feature type="domain" description="Histidine kinase" evidence="8">
    <location>
        <begin position="354"/>
        <end position="603"/>
    </location>
</feature>
<name>A0A1Z4GD70_9CYAN</name>
<dbReference type="SMART" id="SM00387">
    <property type="entry name" value="HATPase_c"/>
    <property type="match status" value="1"/>
</dbReference>
<keyword evidence="12" id="KW-1185">Reference proteome</keyword>
<dbReference type="AlphaFoldDB" id="A0A1Z4GD70"/>
<dbReference type="InterPro" id="IPR001610">
    <property type="entry name" value="PAC"/>
</dbReference>
<feature type="domain" description="PAC" evidence="10">
    <location>
        <begin position="254"/>
        <end position="306"/>
    </location>
</feature>
<evidence type="ECO:0000256" key="7">
    <source>
        <dbReference type="SAM" id="Coils"/>
    </source>
</evidence>
<dbReference type="Gene3D" id="3.30.450.20">
    <property type="entry name" value="PAS domain"/>
    <property type="match status" value="2"/>
</dbReference>
<dbReference type="GO" id="GO:0000155">
    <property type="term" value="F:phosphorelay sensor kinase activity"/>
    <property type="evidence" value="ECO:0007669"/>
    <property type="project" value="InterPro"/>
</dbReference>
<dbReference type="CDD" id="cd00082">
    <property type="entry name" value="HisKA"/>
    <property type="match status" value="1"/>
</dbReference>
<dbReference type="InterPro" id="IPR004358">
    <property type="entry name" value="Sig_transdc_His_kin-like_C"/>
</dbReference>
<dbReference type="PANTHER" id="PTHR43304">
    <property type="entry name" value="PHYTOCHROME-LIKE PROTEIN CPH1"/>
    <property type="match status" value="1"/>
</dbReference>
<dbReference type="InterPro" id="IPR036890">
    <property type="entry name" value="HATPase_C_sf"/>
</dbReference>
<dbReference type="InterPro" id="IPR013655">
    <property type="entry name" value="PAS_fold_3"/>
</dbReference>
<dbReference type="InterPro" id="IPR000014">
    <property type="entry name" value="PAS"/>
</dbReference>
<evidence type="ECO:0000259" key="9">
    <source>
        <dbReference type="PROSITE" id="PS50112"/>
    </source>
</evidence>
<evidence type="ECO:0000313" key="12">
    <source>
        <dbReference type="Proteomes" id="UP000218287"/>
    </source>
</evidence>
<evidence type="ECO:0000259" key="10">
    <source>
        <dbReference type="PROSITE" id="PS50113"/>
    </source>
</evidence>
<keyword evidence="3" id="KW-0597">Phosphoprotein</keyword>
<dbReference type="SUPFAM" id="SSF47384">
    <property type="entry name" value="Homodimeric domain of signal transducing histidine kinase"/>
    <property type="match status" value="1"/>
</dbReference>
<dbReference type="InterPro" id="IPR013656">
    <property type="entry name" value="PAS_4"/>
</dbReference>
<evidence type="ECO:0000256" key="6">
    <source>
        <dbReference type="ARBA" id="ARBA00023012"/>
    </source>
</evidence>
<accession>A0A1Z4GD70</accession>
<dbReference type="PRINTS" id="PR00344">
    <property type="entry name" value="BCTRLSENSOR"/>
</dbReference>
<keyword evidence="7" id="KW-0175">Coiled coil</keyword>
<dbReference type="PANTHER" id="PTHR43304:SF1">
    <property type="entry name" value="PAC DOMAIN-CONTAINING PROTEIN"/>
    <property type="match status" value="1"/>
</dbReference>
<gene>
    <name evidence="11" type="ORF">NIES21_12770</name>
</gene>
<evidence type="ECO:0000256" key="2">
    <source>
        <dbReference type="ARBA" id="ARBA00012438"/>
    </source>
</evidence>
<dbReference type="SUPFAM" id="SSF55874">
    <property type="entry name" value="ATPase domain of HSP90 chaperone/DNA topoisomerase II/histidine kinase"/>
    <property type="match status" value="1"/>
</dbReference>
<dbReference type="SMART" id="SM00091">
    <property type="entry name" value="PAS"/>
    <property type="match status" value="2"/>
</dbReference>
<dbReference type="InterPro" id="IPR035965">
    <property type="entry name" value="PAS-like_dom_sf"/>
</dbReference>
<evidence type="ECO:0000256" key="5">
    <source>
        <dbReference type="ARBA" id="ARBA00022777"/>
    </source>
</evidence>
<dbReference type="PROSITE" id="PS50109">
    <property type="entry name" value="HIS_KIN"/>
    <property type="match status" value="1"/>
</dbReference>
<keyword evidence="4" id="KW-0808">Transferase</keyword>
<dbReference type="InterPro" id="IPR003661">
    <property type="entry name" value="HisK_dim/P_dom"/>
</dbReference>
<dbReference type="InterPro" id="IPR052162">
    <property type="entry name" value="Sensor_kinase/Photoreceptor"/>
</dbReference>
<proteinExistence type="predicted"/>
<dbReference type="EC" id="2.7.13.3" evidence="2"/>
<dbReference type="Pfam" id="PF02518">
    <property type="entry name" value="HATPase_c"/>
    <property type="match status" value="1"/>
</dbReference>
<evidence type="ECO:0000256" key="1">
    <source>
        <dbReference type="ARBA" id="ARBA00000085"/>
    </source>
</evidence>
<dbReference type="SUPFAM" id="SSF55785">
    <property type="entry name" value="PYP-like sensor domain (PAS domain)"/>
    <property type="match status" value="1"/>
</dbReference>
<dbReference type="PROSITE" id="PS50112">
    <property type="entry name" value="PAS"/>
    <property type="match status" value="1"/>
</dbReference>
<keyword evidence="5 11" id="KW-0418">Kinase</keyword>
<feature type="domain" description="PAS" evidence="9">
    <location>
        <begin position="180"/>
        <end position="250"/>
    </location>
</feature>
<dbReference type="InterPro" id="IPR005467">
    <property type="entry name" value="His_kinase_dom"/>
</dbReference>
<dbReference type="EMBL" id="AP018174">
    <property type="protein sequence ID" value="BAY15460.1"/>
    <property type="molecule type" value="Genomic_DNA"/>
</dbReference>
<keyword evidence="6" id="KW-0902">Two-component regulatory system</keyword>
<dbReference type="PROSITE" id="PS50113">
    <property type="entry name" value="PAC"/>
    <property type="match status" value="1"/>
</dbReference>
<sequence>MFSERVQNLNNKLDESTKIVQKRNTKNISDRKLITIALADANHELATKIDNQIVTEPNSFPKTSQIQAIWQMLADMYFRIDPHGIILEYQSSKTYNLIKPSSIIPGKQLLECLPTSLVIRFHQAINQALQTQAVVSFAYSLDLGESKAQFEARLLPLESQEIIVLVRDITHIVQEAFIECGDNFRTIVENANNVIFSLTPDGLFSYVSSNWKDILGHEVAEVEGQHFAGFIHQEHLSTCVNYFTTVFTTGQQQEAIEYRVKHKNGNWQWHSCYLSAIKDATGNIIYFIGICHDITVRKQEELRRQRTEKALRKSEAKFRAKTQQLEETLRQLQQTQAQLIQSEKMSSLGQLVAGIAHEINNPVNFIYGNVKYANDYVQDLLHLIQLYQQYFYPPTPEIHQQIYAVDLDFIRQDLPKVLDSMNSGAERIRQIVLSLRNFSRVDEEGVKLTNIHEGIDNSLLLLQNRLKSQPESPEIEVIKEYGDLPQVMCNPGQMNQVFMNLLTNAIDALEEVAIPHPQIQIRTYLQADDRIVISITDNGPGINEKIRDRIFDPFFTTKAVGKGTGMGLSISYQIIVKKHRGKLHCVSTAGAGTEFLISIPRLVE</sequence>
<dbReference type="InterPro" id="IPR036097">
    <property type="entry name" value="HisK_dim/P_sf"/>
</dbReference>
<dbReference type="InterPro" id="IPR000700">
    <property type="entry name" value="PAS-assoc_C"/>
</dbReference>
<dbReference type="Proteomes" id="UP000218287">
    <property type="component" value="Chromosome"/>
</dbReference>
<feature type="coiled-coil region" evidence="7">
    <location>
        <begin position="297"/>
        <end position="345"/>
    </location>
</feature>
<dbReference type="SMART" id="SM00388">
    <property type="entry name" value="HisKA"/>
    <property type="match status" value="1"/>
</dbReference>
<evidence type="ECO:0000259" key="8">
    <source>
        <dbReference type="PROSITE" id="PS50109"/>
    </source>
</evidence>
<reference evidence="11 12" key="1">
    <citation type="submission" date="2017-06" db="EMBL/GenBank/DDBJ databases">
        <title>Genome sequencing of cyanobaciteial culture collection at National Institute for Environmental Studies (NIES).</title>
        <authorList>
            <person name="Hirose Y."/>
            <person name="Shimura Y."/>
            <person name="Fujisawa T."/>
            <person name="Nakamura Y."/>
            <person name="Kawachi M."/>
        </authorList>
    </citation>
    <scope>NUCLEOTIDE SEQUENCE [LARGE SCALE GENOMIC DNA]</scope>
    <source>
        <strain evidence="11 12">NIES-21</strain>
    </source>
</reference>
<dbReference type="CDD" id="cd00130">
    <property type="entry name" value="PAS"/>
    <property type="match status" value="1"/>
</dbReference>
<dbReference type="InterPro" id="IPR003594">
    <property type="entry name" value="HATPase_dom"/>
</dbReference>
<dbReference type="Pfam" id="PF08448">
    <property type="entry name" value="PAS_4"/>
    <property type="match status" value="1"/>
</dbReference>
<organism evidence="11 12">
    <name type="scientific">Anabaenopsis circularis NIES-21</name>
    <dbReference type="NCBI Taxonomy" id="1085406"/>
    <lineage>
        <taxon>Bacteria</taxon>
        <taxon>Bacillati</taxon>
        <taxon>Cyanobacteriota</taxon>
        <taxon>Cyanophyceae</taxon>
        <taxon>Nostocales</taxon>
        <taxon>Nodulariaceae</taxon>
        <taxon>Anabaenopsis</taxon>
    </lineage>
</organism>
<evidence type="ECO:0000313" key="11">
    <source>
        <dbReference type="EMBL" id="BAY15460.1"/>
    </source>
</evidence>
<dbReference type="Pfam" id="PF08447">
    <property type="entry name" value="PAS_3"/>
    <property type="match status" value="1"/>
</dbReference>
<dbReference type="SMART" id="SM00086">
    <property type="entry name" value="PAC"/>
    <property type="match status" value="1"/>
</dbReference>
<dbReference type="Gene3D" id="3.30.565.10">
    <property type="entry name" value="Histidine kinase-like ATPase, C-terminal domain"/>
    <property type="match status" value="1"/>
</dbReference>
<comment type="catalytic activity">
    <reaction evidence="1">
        <text>ATP + protein L-histidine = ADP + protein N-phospho-L-histidine.</text>
        <dbReference type="EC" id="2.7.13.3"/>
    </reaction>
</comment>